<accession>A0A4S4ATR4</accession>
<dbReference type="SUPFAM" id="SSF53146">
    <property type="entry name" value="Nitrogenase accessory factor-like"/>
    <property type="match status" value="1"/>
</dbReference>
<gene>
    <name evidence="1" type="ORF">E6C76_16555</name>
</gene>
<proteinExistence type="predicted"/>
<dbReference type="OrthoDB" id="9797941at2"/>
<dbReference type="InterPro" id="IPR036105">
    <property type="entry name" value="DiNase_FeMo-co_biosyn_sf"/>
</dbReference>
<dbReference type="EMBL" id="SSOC01000006">
    <property type="protein sequence ID" value="THF62876.1"/>
    <property type="molecule type" value="Genomic_DNA"/>
</dbReference>
<organism evidence="1 2">
    <name type="scientific">Pseudothauera nasutitermitis</name>
    <dbReference type="NCBI Taxonomy" id="2565930"/>
    <lineage>
        <taxon>Bacteria</taxon>
        <taxon>Pseudomonadati</taxon>
        <taxon>Pseudomonadota</taxon>
        <taxon>Betaproteobacteria</taxon>
        <taxon>Rhodocyclales</taxon>
        <taxon>Zoogloeaceae</taxon>
        <taxon>Pseudothauera</taxon>
    </lineage>
</organism>
<protein>
    <recommendedName>
        <fullName evidence="3">Dinitrogenase iron-molybdenum cofactor biosynthesis domain-containing protein</fullName>
    </recommendedName>
</protein>
<dbReference type="Proteomes" id="UP000308430">
    <property type="component" value="Unassembled WGS sequence"/>
</dbReference>
<keyword evidence="2" id="KW-1185">Reference proteome</keyword>
<name>A0A4S4ATR4_9RHOO</name>
<dbReference type="Gene3D" id="3.30.420.130">
    <property type="entry name" value="Dinitrogenase iron-molybdenum cofactor biosynthesis domain"/>
    <property type="match status" value="1"/>
</dbReference>
<evidence type="ECO:0008006" key="3">
    <source>
        <dbReference type="Google" id="ProtNLM"/>
    </source>
</evidence>
<dbReference type="RefSeq" id="WP_136349357.1">
    <property type="nucleotide sequence ID" value="NZ_SSOC01000006.1"/>
</dbReference>
<dbReference type="AlphaFoldDB" id="A0A4S4ATR4"/>
<comment type="caution">
    <text evidence="1">The sequence shown here is derived from an EMBL/GenBank/DDBJ whole genome shotgun (WGS) entry which is preliminary data.</text>
</comment>
<reference evidence="1 2" key="1">
    <citation type="submission" date="2019-04" db="EMBL/GenBank/DDBJ databases">
        <title>Azoarcus nasutitermitis sp. nov. isolated from termite nest.</title>
        <authorList>
            <person name="Lin S.-Y."/>
            <person name="Hameed A."/>
            <person name="Hsu Y.-H."/>
            <person name="Young C.-C."/>
        </authorList>
    </citation>
    <scope>NUCLEOTIDE SEQUENCE [LARGE SCALE GENOMIC DNA]</scope>
    <source>
        <strain evidence="1 2">CC-YHH838</strain>
    </source>
</reference>
<evidence type="ECO:0000313" key="2">
    <source>
        <dbReference type="Proteomes" id="UP000308430"/>
    </source>
</evidence>
<evidence type="ECO:0000313" key="1">
    <source>
        <dbReference type="EMBL" id="THF62876.1"/>
    </source>
</evidence>
<sequence length="129" mass="13981">MKIAVAVRDGFTRIAGHAGKAADWLVFDWEPGRALDEPGRVHLEKAQLFHYLGDDAGAHPLDGVALVVAGSAGDGFRRHMAKRGAEVVLTGEEDPRAAVDKLLAGEELDGVRFDPLRLVCSVRDLFSRH</sequence>